<dbReference type="Gene3D" id="1.10.10.10">
    <property type="entry name" value="Winged helix-like DNA-binding domain superfamily/Winged helix DNA-binding domain"/>
    <property type="match status" value="1"/>
</dbReference>
<evidence type="ECO:0000259" key="1">
    <source>
        <dbReference type="PROSITE" id="PS50921"/>
    </source>
</evidence>
<dbReference type="Pfam" id="PF03861">
    <property type="entry name" value="ANTAR"/>
    <property type="match status" value="1"/>
</dbReference>
<reference evidence="2 3" key="1">
    <citation type="submission" date="2020-08" db="EMBL/GenBank/DDBJ databases">
        <title>Genomic Encyclopedia of Type Strains, Phase IV (KMG-IV): sequencing the most valuable type-strain genomes for metagenomic binning, comparative biology and taxonomic classification.</title>
        <authorList>
            <person name="Goeker M."/>
        </authorList>
    </citation>
    <scope>NUCLEOTIDE SEQUENCE [LARGE SCALE GENOMIC DNA]</scope>
    <source>
        <strain evidence="2 3">DSM 25481</strain>
    </source>
</reference>
<dbReference type="GO" id="GO:0003723">
    <property type="term" value="F:RNA binding"/>
    <property type="evidence" value="ECO:0007669"/>
    <property type="project" value="InterPro"/>
</dbReference>
<protein>
    <submittedName>
        <fullName evidence="2">AmiR/NasT family two-component response regulator</fullName>
    </submittedName>
</protein>
<dbReference type="Gene3D" id="3.40.50.2300">
    <property type="match status" value="1"/>
</dbReference>
<dbReference type="Pfam" id="PF21332">
    <property type="entry name" value="AmiR_N"/>
    <property type="match status" value="1"/>
</dbReference>
<keyword evidence="3" id="KW-1185">Reference proteome</keyword>
<accession>A0A7W6CZH8</accession>
<feature type="domain" description="ANTAR" evidence="1">
    <location>
        <begin position="127"/>
        <end position="188"/>
    </location>
</feature>
<dbReference type="RefSeq" id="WP_183393473.1">
    <property type="nucleotide sequence ID" value="NZ_JACIDR010000001.1"/>
</dbReference>
<dbReference type="EMBL" id="JACIDR010000001">
    <property type="protein sequence ID" value="MBB3971610.1"/>
    <property type="molecule type" value="Genomic_DNA"/>
</dbReference>
<dbReference type="PROSITE" id="PS50921">
    <property type="entry name" value="ANTAR"/>
    <property type="match status" value="1"/>
</dbReference>
<dbReference type="InterPro" id="IPR011006">
    <property type="entry name" value="CheY-like_superfamily"/>
</dbReference>
<organism evidence="2 3">
    <name type="scientific">Hansschlegelia beijingensis</name>
    <dbReference type="NCBI Taxonomy" id="1133344"/>
    <lineage>
        <taxon>Bacteria</taxon>
        <taxon>Pseudomonadati</taxon>
        <taxon>Pseudomonadota</taxon>
        <taxon>Alphaproteobacteria</taxon>
        <taxon>Hyphomicrobiales</taxon>
        <taxon>Methylopilaceae</taxon>
        <taxon>Hansschlegelia</taxon>
    </lineage>
</organism>
<dbReference type="SUPFAM" id="SSF52172">
    <property type="entry name" value="CheY-like"/>
    <property type="match status" value="1"/>
</dbReference>
<dbReference type="Proteomes" id="UP000528964">
    <property type="component" value="Unassembled WGS sequence"/>
</dbReference>
<evidence type="ECO:0000313" key="3">
    <source>
        <dbReference type="Proteomes" id="UP000528964"/>
    </source>
</evidence>
<dbReference type="InterPro" id="IPR036388">
    <property type="entry name" value="WH-like_DNA-bd_sf"/>
</dbReference>
<name>A0A7W6CZH8_9HYPH</name>
<proteinExistence type="predicted"/>
<dbReference type="InterPro" id="IPR008327">
    <property type="entry name" value="Sig_transdc_resp-reg_antiterm"/>
</dbReference>
<dbReference type="InterPro" id="IPR005561">
    <property type="entry name" value="ANTAR"/>
</dbReference>
<evidence type="ECO:0000313" key="2">
    <source>
        <dbReference type="EMBL" id="MBB3971610.1"/>
    </source>
</evidence>
<dbReference type="PIRSF" id="PIRSF036382">
    <property type="entry name" value="RR_antiterm"/>
    <property type="match status" value="1"/>
</dbReference>
<gene>
    <name evidence="2" type="ORF">GGR24_000243</name>
</gene>
<dbReference type="InterPro" id="IPR049021">
    <property type="entry name" value="AmiR_N"/>
</dbReference>
<comment type="caution">
    <text evidence="2">The sequence shown here is derived from an EMBL/GenBank/DDBJ whole genome shotgun (WGS) entry which is preliminary data.</text>
</comment>
<sequence>MLKALRDIRNVRVVVFHPKDRECDELVAQLRRIGCQVEAIWPPREEVLPLAEVVFMLFRQDGFTHVLLKALAERGPDVTLVGIVEFESPAVIEAVARAGVSAIITKPIRAFGLLTSMVVAQTLSTREKSLLDRVRKLEDKLNGFRRLEKAKSILMTRRGWSEKEAYEAIRSRAMSARVAMDVVCSTIIDAEELTGP</sequence>
<dbReference type="AlphaFoldDB" id="A0A7W6CZH8"/>
<dbReference type="SMART" id="SM01012">
    <property type="entry name" value="ANTAR"/>
    <property type="match status" value="1"/>
</dbReference>